<sequence length="139" mass="15724">MAMNMAEQSNTSQGMTSTQAKNVPNNIPAIIDLYRKEVSPFIAGLFSYTLLFGFCKLQDPKVTWIDYPLYHNNLCTSLKGSFTTENNRGAEKCSAHLVHHFLKTRLLPPFPSNQQQKPQFQFSIDKDITGILVGFSHRV</sequence>
<dbReference type="Proteomes" id="UP001055811">
    <property type="component" value="Linkage Group LG03"/>
</dbReference>
<reference evidence="1 2" key="2">
    <citation type="journal article" date="2022" name="Mol. Ecol. Resour.">
        <title>The genomes of chicory, endive, great burdock and yacon provide insights into Asteraceae paleo-polyploidization history and plant inulin production.</title>
        <authorList>
            <person name="Fan W."/>
            <person name="Wang S."/>
            <person name="Wang H."/>
            <person name="Wang A."/>
            <person name="Jiang F."/>
            <person name="Liu H."/>
            <person name="Zhao H."/>
            <person name="Xu D."/>
            <person name="Zhang Y."/>
        </authorList>
    </citation>
    <scope>NUCLEOTIDE SEQUENCE [LARGE SCALE GENOMIC DNA]</scope>
    <source>
        <strain evidence="2">cv. Punajuju</strain>
        <tissue evidence="1">Leaves</tissue>
    </source>
</reference>
<proteinExistence type="predicted"/>
<comment type="caution">
    <text evidence="1">The sequence shown here is derived from an EMBL/GenBank/DDBJ whole genome shotgun (WGS) entry which is preliminary data.</text>
</comment>
<protein>
    <submittedName>
        <fullName evidence="1">Uncharacterized protein</fullName>
    </submittedName>
</protein>
<accession>A0ACB9F2W1</accession>
<reference evidence="2" key="1">
    <citation type="journal article" date="2022" name="Mol. Ecol. Resour.">
        <title>The genomes of chicory, endive, great burdock and yacon provide insights into Asteraceae palaeo-polyploidization history and plant inulin production.</title>
        <authorList>
            <person name="Fan W."/>
            <person name="Wang S."/>
            <person name="Wang H."/>
            <person name="Wang A."/>
            <person name="Jiang F."/>
            <person name="Liu H."/>
            <person name="Zhao H."/>
            <person name="Xu D."/>
            <person name="Zhang Y."/>
        </authorList>
    </citation>
    <scope>NUCLEOTIDE SEQUENCE [LARGE SCALE GENOMIC DNA]</scope>
    <source>
        <strain evidence="2">cv. Punajuju</strain>
    </source>
</reference>
<evidence type="ECO:0000313" key="2">
    <source>
        <dbReference type="Proteomes" id="UP001055811"/>
    </source>
</evidence>
<evidence type="ECO:0000313" key="1">
    <source>
        <dbReference type="EMBL" id="KAI3765026.1"/>
    </source>
</evidence>
<dbReference type="EMBL" id="CM042011">
    <property type="protein sequence ID" value="KAI3765026.1"/>
    <property type="molecule type" value="Genomic_DNA"/>
</dbReference>
<gene>
    <name evidence="1" type="ORF">L2E82_15047</name>
</gene>
<organism evidence="1 2">
    <name type="scientific">Cichorium intybus</name>
    <name type="common">Chicory</name>
    <dbReference type="NCBI Taxonomy" id="13427"/>
    <lineage>
        <taxon>Eukaryota</taxon>
        <taxon>Viridiplantae</taxon>
        <taxon>Streptophyta</taxon>
        <taxon>Embryophyta</taxon>
        <taxon>Tracheophyta</taxon>
        <taxon>Spermatophyta</taxon>
        <taxon>Magnoliopsida</taxon>
        <taxon>eudicotyledons</taxon>
        <taxon>Gunneridae</taxon>
        <taxon>Pentapetalae</taxon>
        <taxon>asterids</taxon>
        <taxon>campanulids</taxon>
        <taxon>Asterales</taxon>
        <taxon>Asteraceae</taxon>
        <taxon>Cichorioideae</taxon>
        <taxon>Cichorieae</taxon>
        <taxon>Cichoriinae</taxon>
        <taxon>Cichorium</taxon>
    </lineage>
</organism>
<keyword evidence="2" id="KW-1185">Reference proteome</keyword>
<name>A0ACB9F2W1_CICIN</name>